<protein>
    <submittedName>
        <fullName evidence="4">AcrR family transcriptional regulator</fullName>
    </submittedName>
</protein>
<comment type="caution">
    <text evidence="4">The sequence shown here is derived from an EMBL/GenBank/DDBJ whole genome shotgun (WGS) entry which is preliminary data.</text>
</comment>
<dbReference type="GO" id="GO:0000976">
    <property type="term" value="F:transcription cis-regulatory region binding"/>
    <property type="evidence" value="ECO:0007669"/>
    <property type="project" value="TreeGrafter"/>
</dbReference>
<dbReference type="PROSITE" id="PS50977">
    <property type="entry name" value="HTH_TETR_2"/>
    <property type="match status" value="1"/>
</dbReference>
<evidence type="ECO:0000313" key="5">
    <source>
        <dbReference type="Proteomes" id="UP000530928"/>
    </source>
</evidence>
<dbReference type="EMBL" id="JACDUR010000001">
    <property type="protein sequence ID" value="MBA2888710.1"/>
    <property type="molecule type" value="Genomic_DNA"/>
</dbReference>
<dbReference type="RefSeq" id="WP_181606978.1">
    <property type="nucleotide sequence ID" value="NZ_BAABAM010000001.1"/>
</dbReference>
<dbReference type="Pfam" id="PF00440">
    <property type="entry name" value="TetR_N"/>
    <property type="match status" value="1"/>
</dbReference>
<feature type="domain" description="HTH tetR-type" evidence="3">
    <location>
        <begin position="3"/>
        <end position="63"/>
    </location>
</feature>
<dbReference type="SUPFAM" id="SSF48498">
    <property type="entry name" value="Tetracyclin repressor-like, C-terminal domain"/>
    <property type="match status" value="1"/>
</dbReference>
<dbReference type="InterPro" id="IPR050109">
    <property type="entry name" value="HTH-type_TetR-like_transc_reg"/>
</dbReference>
<dbReference type="PANTHER" id="PTHR30055:SF237">
    <property type="entry name" value="TRANSCRIPTIONAL REPRESSOR MCE3R"/>
    <property type="match status" value="1"/>
</dbReference>
<dbReference type="InterPro" id="IPR001647">
    <property type="entry name" value="HTH_TetR"/>
</dbReference>
<dbReference type="Proteomes" id="UP000530928">
    <property type="component" value="Unassembled WGS sequence"/>
</dbReference>
<sequence length="178" mass="19092">MAKVTADDWANAALEAMAEGGPAAVAVEPVATRLGVSKGSFYWHFTNRQALVEAALRRWETSTGEIIDYLEEIPDPAARLRALLELAFSDPRDASVSLRLVGAADDPAVAEVARRVSQRRLGYIAAALEQLGHPPQAARDRALSAYSGYLGLAALLRIGAVTEVPPNAVEEVLREMLT</sequence>
<dbReference type="InterPro" id="IPR036271">
    <property type="entry name" value="Tet_transcr_reg_TetR-rel_C_sf"/>
</dbReference>
<dbReference type="SUPFAM" id="SSF46689">
    <property type="entry name" value="Homeodomain-like"/>
    <property type="match status" value="1"/>
</dbReference>
<evidence type="ECO:0000256" key="1">
    <source>
        <dbReference type="ARBA" id="ARBA00023125"/>
    </source>
</evidence>
<evidence type="ECO:0000256" key="2">
    <source>
        <dbReference type="PROSITE-ProRule" id="PRU00335"/>
    </source>
</evidence>
<name>A0A7W0CCW6_9ACTN</name>
<organism evidence="4 5">
    <name type="scientific">Nonomuraea soli</name>
    <dbReference type="NCBI Taxonomy" id="1032476"/>
    <lineage>
        <taxon>Bacteria</taxon>
        <taxon>Bacillati</taxon>
        <taxon>Actinomycetota</taxon>
        <taxon>Actinomycetes</taxon>
        <taxon>Streptosporangiales</taxon>
        <taxon>Streptosporangiaceae</taxon>
        <taxon>Nonomuraea</taxon>
    </lineage>
</organism>
<proteinExistence type="predicted"/>
<dbReference type="PANTHER" id="PTHR30055">
    <property type="entry name" value="HTH-TYPE TRANSCRIPTIONAL REGULATOR RUTR"/>
    <property type="match status" value="1"/>
</dbReference>
<dbReference type="PRINTS" id="PR00455">
    <property type="entry name" value="HTHTETR"/>
</dbReference>
<dbReference type="InterPro" id="IPR009057">
    <property type="entry name" value="Homeodomain-like_sf"/>
</dbReference>
<evidence type="ECO:0000259" key="3">
    <source>
        <dbReference type="PROSITE" id="PS50977"/>
    </source>
</evidence>
<evidence type="ECO:0000313" key="4">
    <source>
        <dbReference type="EMBL" id="MBA2888710.1"/>
    </source>
</evidence>
<reference evidence="4 5" key="1">
    <citation type="submission" date="2020-07" db="EMBL/GenBank/DDBJ databases">
        <title>Genomic Encyclopedia of Type Strains, Phase IV (KMG-IV): sequencing the most valuable type-strain genomes for metagenomic binning, comparative biology and taxonomic classification.</title>
        <authorList>
            <person name="Goeker M."/>
        </authorList>
    </citation>
    <scope>NUCLEOTIDE SEQUENCE [LARGE SCALE GENOMIC DNA]</scope>
    <source>
        <strain evidence="4 5">DSM 45533</strain>
    </source>
</reference>
<keyword evidence="5" id="KW-1185">Reference proteome</keyword>
<dbReference type="GO" id="GO:0003700">
    <property type="term" value="F:DNA-binding transcription factor activity"/>
    <property type="evidence" value="ECO:0007669"/>
    <property type="project" value="TreeGrafter"/>
</dbReference>
<dbReference type="AlphaFoldDB" id="A0A7W0CCW6"/>
<keyword evidence="1 2" id="KW-0238">DNA-binding</keyword>
<accession>A0A7W0CCW6</accession>
<feature type="DNA-binding region" description="H-T-H motif" evidence="2">
    <location>
        <begin position="26"/>
        <end position="45"/>
    </location>
</feature>
<dbReference type="Gene3D" id="1.10.357.10">
    <property type="entry name" value="Tetracycline Repressor, domain 2"/>
    <property type="match status" value="1"/>
</dbReference>
<gene>
    <name evidence="4" type="ORF">HNR30_000045</name>
</gene>